<reference evidence="1" key="1">
    <citation type="submission" date="2016-06" db="UniProtKB">
        <authorList>
            <consortium name="WormBaseParasite"/>
        </authorList>
    </citation>
    <scope>IDENTIFICATION</scope>
</reference>
<dbReference type="AlphaFoldDB" id="A0A183L2E9"/>
<evidence type="ECO:0000313" key="1">
    <source>
        <dbReference type="WBParaSite" id="SCUD_0002150501-mRNA-1"/>
    </source>
</evidence>
<accession>A0A183L2E9</accession>
<dbReference type="WBParaSite" id="SCUD_0002150501-mRNA-1">
    <property type="protein sequence ID" value="SCUD_0002150501-mRNA-1"/>
    <property type="gene ID" value="SCUD_0002150501"/>
</dbReference>
<protein>
    <submittedName>
        <fullName evidence="1">G_PROTEIN_RECEP_F1_2 domain-containing protein</fullName>
    </submittedName>
</protein>
<organism evidence="1">
    <name type="scientific">Schistosoma curassoni</name>
    <dbReference type="NCBI Taxonomy" id="6186"/>
    <lineage>
        <taxon>Eukaryota</taxon>
        <taxon>Metazoa</taxon>
        <taxon>Spiralia</taxon>
        <taxon>Lophotrochozoa</taxon>
        <taxon>Platyhelminthes</taxon>
        <taxon>Trematoda</taxon>
        <taxon>Digenea</taxon>
        <taxon>Strigeidida</taxon>
        <taxon>Schistosomatoidea</taxon>
        <taxon>Schistosomatidae</taxon>
        <taxon>Schistosoma</taxon>
    </lineage>
</organism>
<sequence length="76" mass="8810">MKMCMIFSVTMTRSNMKRPTNSINCISMNSATFTAYLLFNLVPVFLSALFKCRNIYKYPSHFIIRHLNFLTCITAS</sequence>
<proteinExistence type="predicted"/>
<name>A0A183L2E9_9TREM</name>